<dbReference type="AlphaFoldDB" id="A0A9N9B608"/>
<evidence type="ECO:0000313" key="1">
    <source>
        <dbReference type="EMBL" id="CAG8553688.1"/>
    </source>
</evidence>
<gene>
    <name evidence="1" type="ORF">DEBURN_LOCUS7229</name>
</gene>
<evidence type="ECO:0000313" key="2">
    <source>
        <dbReference type="Proteomes" id="UP000789706"/>
    </source>
</evidence>
<sequence length="140" mass="15686">MAIKGRYRGRNCCGKAEQPVMIGGDIEYLTSIQLEEWLQEETPQVNFITGPNAENLSSLLELYEFLDLTLNNVINSITEPQSTESQVTITTITELQTIKPQPTITEPQFTESVAITELQTIEPQPTITKPQSTKSQITTR</sequence>
<dbReference type="EMBL" id="CAJVPK010000843">
    <property type="protein sequence ID" value="CAG8553688.1"/>
    <property type="molecule type" value="Genomic_DNA"/>
</dbReference>
<dbReference type="OrthoDB" id="2347665at2759"/>
<proteinExistence type="predicted"/>
<comment type="caution">
    <text evidence="1">The sequence shown here is derived from an EMBL/GenBank/DDBJ whole genome shotgun (WGS) entry which is preliminary data.</text>
</comment>
<name>A0A9N9B608_9GLOM</name>
<protein>
    <submittedName>
        <fullName evidence="1">1454_t:CDS:1</fullName>
    </submittedName>
</protein>
<keyword evidence="2" id="KW-1185">Reference proteome</keyword>
<reference evidence="1" key="1">
    <citation type="submission" date="2021-06" db="EMBL/GenBank/DDBJ databases">
        <authorList>
            <person name="Kallberg Y."/>
            <person name="Tangrot J."/>
            <person name="Rosling A."/>
        </authorList>
    </citation>
    <scope>NUCLEOTIDE SEQUENCE</scope>
    <source>
        <strain evidence="1">AZ414A</strain>
    </source>
</reference>
<organism evidence="1 2">
    <name type="scientific">Diversispora eburnea</name>
    <dbReference type="NCBI Taxonomy" id="1213867"/>
    <lineage>
        <taxon>Eukaryota</taxon>
        <taxon>Fungi</taxon>
        <taxon>Fungi incertae sedis</taxon>
        <taxon>Mucoromycota</taxon>
        <taxon>Glomeromycotina</taxon>
        <taxon>Glomeromycetes</taxon>
        <taxon>Diversisporales</taxon>
        <taxon>Diversisporaceae</taxon>
        <taxon>Diversispora</taxon>
    </lineage>
</organism>
<accession>A0A9N9B608</accession>
<dbReference type="Proteomes" id="UP000789706">
    <property type="component" value="Unassembled WGS sequence"/>
</dbReference>